<reference evidence="4" key="1">
    <citation type="submission" date="2016-09" db="EMBL/GenBank/DDBJ databases">
        <authorList>
            <person name="Varghese N."/>
            <person name="Submissions S."/>
        </authorList>
    </citation>
    <scope>NUCLEOTIDE SEQUENCE [LARGE SCALE GENOMIC DNA]</scope>
    <source>
        <strain evidence="4">ANC 3699</strain>
    </source>
</reference>
<gene>
    <name evidence="3" type="ORF">SAMN05421749_103347</name>
</gene>
<keyword evidence="1" id="KW-0732">Signal</keyword>
<dbReference type="PROSITE" id="PS50222">
    <property type="entry name" value="EF_HAND_2"/>
    <property type="match status" value="1"/>
</dbReference>
<keyword evidence="4" id="KW-1185">Reference proteome</keyword>
<organism evidence="3 4">
    <name type="scientific">Acinetobacter marinus</name>
    <dbReference type="NCBI Taxonomy" id="281375"/>
    <lineage>
        <taxon>Bacteria</taxon>
        <taxon>Pseudomonadati</taxon>
        <taxon>Pseudomonadota</taxon>
        <taxon>Gammaproteobacteria</taxon>
        <taxon>Moraxellales</taxon>
        <taxon>Moraxellaceae</taxon>
        <taxon>Acinetobacter</taxon>
    </lineage>
</organism>
<dbReference type="InterPro" id="IPR011992">
    <property type="entry name" value="EF-hand-dom_pair"/>
</dbReference>
<dbReference type="EMBL" id="FMYK01000003">
    <property type="protein sequence ID" value="SDC17823.1"/>
    <property type="molecule type" value="Genomic_DNA"/>
</dbReference>
<dbReference type="RefSeq" id="WP_171259077.1">
    <property type="nucleotide sequence ID" value="NZ_FMYK01000003.1"/>
</dbReference>
<dbReference type="SUPFAM" id="SSF47473">
    <property type="entry name" value="EF-hand"/>
    <property type="match status" value="1"/>
</dbReference>
<proteinExistence type="predicted"/>
<accession>A0A1G6JGN2</accession>
<protein>
    <submittedName>
        <fullName evidence="3">EF hand</fullName>
    </submittedName>
</protein>
<dbReference type="PROSITE" id="PS00018">
    <property type="entry name" value="EF_HAND_1"/>
    <property type="match status" value="1"/>
</dbReference>
<evidence type="ECO:0000256" key="1">
    <source>
        <dbReference type="SAM" id="SignalP"/>
    </source>
</evidence>
<dbReference type="GO" id="GO:0005509">
    <property type="term" value="F:calcium ion binding"/>
    <property type="evidence" value="ECO:0007669"/>
    <property type="project" value="InterPro"/>
</dbReference>
<feature type="domain" description="EF-hand" evidence="2">
    <location>
        <begin position="77"/>
        <end position="112"/>
    </location>
</feature>
<dbReference type="Pfam" id="PF13202">
    <property type="entry name" value="EF-hand_5"/>
    <property type="match status" value="2"/>
</dbReference>
<dbReference type="Gene3D" id="1.10.238.10">
    <property type="entry name" value="EF-hand"/>
    <property type="match status" value="1"/>
</dbReference>
<evidence type="ECO:0000313" key="4">
    <source>
        <dbReference type="Proteomes" id="UP000242317"/>
    </source>
</evidence>
<name>A0A1G6JGN2_9GAMM</name>
<feature type="signal peptide" evidence="1">
    <location>
        <begin position="1"/>
        <end position="22"/>
    </location>
</feature>
<sequence>MKKQLITPLLVSLVFVSTMSSAETAYVGEAPQKNLTQSDKESFMQRIITLQIEAIKKSFSAADVNHDGKLSKSEIEKANPDVAKKFTAFDTDQDGFLTIEEIFAGLKLLDTSK</sequence>
<dbReference type="AlphaFoldDB" id="A0A1G6JGN2"/>
<evidence type="ECO:0000259" key="2">
    <source>
        <dbReference type="PROSITE" id="PS50222"/>
    </source>
</evidence>
<dbReference type="Proteomes" id="UP000242317">
    <property type="component" value="Unassembled WGS sequence"/>
</dbReference>
<dbReference type="InterPro" id="IPR002048">
    <property type="entry name" value="EF_hand_dom"/>
</dbReference>
<dbReference type="InterPro" id="IPR018247">
    <property type="entry name" value="EF_Hand_1_Ca_BS"/>
</dbReference>
<feature type="chain" id="PRO_5017215377" evidence="1">
    <location>
        <begin position="23"/>
        <end position="113"/>
    </location>
</feature>
<evidence type="ECO:0000313" key="3">
    <source>
        <dbReference type="EMBL" id="SDC17823.1"/>
    </source>
</evidence>